<sequence length="313" mass="34594">MTPDENGTRYVDLPSTLRTVPGEDVTQKLVFDPSMKQHQDAYRAADPAFADPARTEAWRAARRRALEAVLRVIGGSEWADALVLRGSMLMTAWFGEAAREPGDLDFVVVPRSWGLGDPRTARMLDGIAKAAEEAAQGFDAAGAVAEDIWTYERVPGRRLVLPWTAPGLPGGHVQLDFVFGERLPEEPEPVELPGGAVLLGATPALSLAWKVLWLTLDTYSQGKDLYDAVLLAERHPLPYALLHAVFEAGGEWPEYQRHEVRFEDVAEALRYVEWRHFVAEFPRFADAEGEFVRRLLRALAATFGSEGGDAVCL</sequence>
<comment type="caution">
    <text evidence="1">The sequence shown here is derived from an EMBL/GenBank/DDBJ whole genome shotgun (WGS) entry which is preliminary data.</text>
</comment>
<dbReference type="RefSeq" id="WP_109364412.1">
    <property type="nucleotide sequence ID" value="NZ_JBJVNI010000014.1"/>
</dbReference>
<evidence type="ECO:0000313" key="2">
    <source>
        <dbReference type="Proteomes" id="UP001631957"/>
    </source>
</evidence>
<keyword evidence="1" id="KW-0808">Transferase</keyword>
<dbReference type="Pfam" id="PF08843">
    <property type="entry name" value="AbiEii"/>
    <property type="match status" value="1"/>
</dbReference>
<protein>
    <submittedName>
        <fullName evidence="1">Nucleotidyl transferase AbiEii/AbiGii toxin family protein</fullName>
    </submittedName>
</protein>
<reference evidence="1 2" key="1">
    <citation type="submission" date="2024-12" db="EMBL/GenBank/DDBJ databases">
        <title>Forecasting of Potato common scab and diversities of Pathogenic streptomyces spp. in china.</title>
        <authorList>
            <person name="Handique U."/>
            <person name="Wu J."/>
        </authorList>
    </citation>
    <scope>NUCLEOTIDE SEQUENCE [LARGE SCALE GENOMIC DNA]</scope>
    <source>
        <strain evidence="1 2">ZRIMU1530</strain>
    </source>
</reference>
<dbReference type="InterPro" id="IPR014942">
    <property type="entry name" value="AbiEii"/>
</dbReference>
<dbReference type="Proteomes" id="UP001631957">
    <property type="component" value="Unassembled WGS sequence"/>
</dbReference>
<keyword evidence="2" id="KW-1185">Reference proteome</keyword>
<evidence type="ECO:0000313" key="1">
    <source>
        <dbReference type="EMBL" id="MFM9612191.1"/>
    </source>
</evidence>
<proteinExistence type="predicted"/>
<organism evidence="1 2">
    <name type="scientific">Streptomyces niveiscabiei</name>
    <dbReference type="NCBI Taxonomy" id="164115"/>
    <lineage>
        <taxon>Bacteria</taxon>
        <taxon>Bacillati</taxon>
        <taxon>Actinomycetota</taxon>
        <taxon>Actinomycetes</taxon>
        <taxon>Kitasatosporales</taxon>
        <taxon>Streptomycetaceae</taxon>
        <taxon>Streptomyces</taxon>
    </lineage>
</organism>
<accession>A0ABW9HWQ4</accession>
<dbReference type="GO" id="GO:0016740">
    <property type="term" value="F:transferase activity"/>
    <property type="evidence" value="ECO:0007669"/>
    <property type="project" value="UniProtKB-KW"/>
</dbReference>
<gene>
    <name evidence="1" type="ORF">ACKI18_26195</name>
</gene>
<dbReference type="EMBL" id="JBJVNI010000014">
    <property type="protein sequence ID" value="MFM9612191.1"/>
    <property type="molecule type" value="Genomic_DNA"/>
</dbReference>
<name>A0ABW9HWQ4_9ACTN</name>